<dbReference type="InterPro" id="IPR036909">
    <property type="entry name" value="Cyt_c-like_dom_sf"/>
</dbReference>
<keyword evidence="24" id="KW-1185">Reference proteome</keyword>
<accession>A0A1H8A4Y1</accession>
<evidence type="ECO:0000259" key="21">
    <source>
        <dbReference type="PROSITE" id="PS50855"/>
    </source>
</evidence>
<dbReference type="PROSITE" id="PS00077">
    <property type="entry name" value="COX1_CUB"/>
    <property type="match status" value="1"/>
</dbReference>
<dbReference type="InterPro" id="IPR004677">
    <property type="entry name" value="Cyt_c_oxidase_cbb3_su1"/>
</dbReference>
<dbReference type="PANTHER" id="PTHR10422:SF29">
    <property type="entry name" value="CYTOCHROME C OXIDASE SUBUNIT 1 HOMOLOG, BACTEROID"/>
    <property type="match status" value="1"/>
</dbReference>
<evidence type="ECO:0000256" key="4">
    <source>
        <dbReference type="ARBA" id="ARBA00012949"/>
    </source>
</evidence>
<evidence type="ECO:0000256" key="13">
    <source>
        <dbReference type="ARBA" id="ARBA00022989"/>
    </source>
</evidence>
<dbReference type="EC" id="7.1.1.9" evidence="4"/>
<feature type="transmembrane region" description="Helical" evidence="20">
    <location>
        <begin position="92"/>
        <end position="115"/>
    </location>
</feature>
<dbReference type="AlphaFoldDB" id="A0A1H8A4Y1"/>
<feature type="domain" description="Cytochrome c" evidence="22">
    <location>
        <begin position="534"/>
        <end position="697"/>
    </location>
</feature>
<dbReference type="OrthoDB" id="9806838at2"/>
<comment type="similarity">
    <text evidence="19">Belongs to the heme-copper respiratory oxidase family.</text>
</comment>
<feature type="transmembrane region" description="Helical" evidence="20">
    <location>
        <begin position="127"/>
        <end position="149"/>
    </location>
</feature>
<dbReference type="NCBIfam" id="NF011055">
    <property type="entry name" value="PRK14487.1"/>
    <property type="match status" value="1"/>
</dbReference>
<keyword evidence="6" id="KW-1003">Cell membrane</keyword>
<dbReference type="NCBIfam" id="TIGR00781">
    <property type="entry name" value="ccoO"/>
    <property type="match status" value="1"/>
</dbReference>
<gene>
    <name evidence="23" type="ORF">SAMN05192574_101327</name>
</gene>
<feature type="transmembrane region" description="Helical" evidence="20">
    <location>
        <begin position="434"/>
        <end position="455"/>
    </location>
</feature>
<dbReference type="GO" id="GO:0009060">
    <property type="term" value="P:aerobic respiration"/>
    <property type="evidence" value="ECO:0007669"/>
    <property type="project" value="InterPro"/>
</dbReference>
<comment type="catalytic activity">
    <reaction evidence="17">
        <text>4 Fe(II)-[cytochrome c] + O2 + 8 H(+)(in) = 4 Fe(III)-[cytochrome c] + 2 H2O + 4 H(+)(out)</text>
        <dbReference type="Rhea" id="RHEA:11436"/>
        <dbReference type="Rhea" id="RHEA-COMP:10350"/>
        <dbReference type="Rhea" id="RHEA-COMP:14399"/>
        <dbReference type="ChEBI" id="CHEBI:15377"/>
        <dbReference type="ChEBI" id="CHEBI:15378"/>
        <dbReference type="ChEBI" id="CHEBI:15379"/>
        <dbReference type="ChEBI" id="CHEBI:29033"/>
        <dbReference type="ChEBI" id="CHEBI:29034"/>
        <dbReference type="EC" id="7.1.1.9"/>
    </reaction>
</comment>
<feature type="domain" description="Cytochrome oxidase subunit I profile" evidence="21">
    <location>
        <begin position="1"/>
        <end position="457"/>
    </location>
</feature>
<dbReference type="STRING" id="551995.SAMN05192574_101327"/>
<comment type="cofactor">
    <cofactor evidence="1">
        <name>heme b</name>
        <dbReference type="ChEBI" id="CHEBI:60344"/>
    </cofactor>
</comment>
<feature type="transmembrane region" description="Helical" evidence="20">
    <location>
        <begin position="202"/>
        <end position="224"/>
    </location>
</feature>
<evidence type="ECO:0000256" key="10">
    <source>
        <dbReference type="ARBA" id="ARBA00022723"/>
    </source>
</evidence>
<dbReference type="Pfam" id="PF00115">
    <property type="entry name" value="COX1"/>
    <property type="match status" value="1"/>
</dbReference>
<evidence type="ECO:0000256" key="16">
    <source>
        <dbReference type="ARBA" id="ARBA00023136"/>
    </source>
</evidence>
<feature type="transmembrane region" description="Helical" evidence="20">
    <location>
        <begin position="236"/>
        <end position="253"/>
    </location>
</feature>
<feature type="binding site" evidence="18">
    <location>
        <position position="206"/>
    </location>
    <ligand>
        <name>Cu cation</name>
        <dbReference type="ChEBI" id="CHEBI:23378"/>
        <label>B</label>
    </ligand>
</feature>
<protein>
    <recommendedName>
        <fullName evidence="4">cytochrome-c oxidase</fullName>
        <ecNumber evidence="4">7.1.1.9</ecNumber>
    </recommendedName>
</protein>
<dbReference type="InterPro" id="IPR009056">
    <property type="entry name" value="Cyt_c-like_dom"/>
</dbReference>
<dbReference type="Pfam" id="PF02433">
    <property type="entry name" value="FixO"/>
    <property type="match status" value="1"/>
</dbReference>
<dbReference type="PANTHER" id="PTHR10422">
    <property type="entry name" value="CYTOCHROME C OXIDASE SUBUNIT 1"/>
    <property type="match status" value="1"/>
</dbReference>
<evidence type="ECO:0000256" key="3">
    <source>
        <dbReference type="ARBA" id="ARBA00004673"/>
    </source>
</evidence>
<keyword evidence="11" id="KW-1278">Translocase</keyword>
<dbReference type="EMBL" id="FOCL01000001">
    <property type="protein sequence ID" value="SEM64888.1"/>
    <property type="molecule type" value="Genomic_DNA"/>
</dbReference>
<feature type="binding site" evidence="18">
    <location>
        <position position="257"/>
    </location>
    <ligand>
        <name>Cu cation</name>
        <dbReference type="ChEBI" id="CHEBI:23378"/>
        <label>B</label>
    </ligand>
</feature>
<reference evidence="24" key="1">
    <citation type="submission" date="2016-10" db="EMBL/GenBank/DDBJ databases">
        <authorList>
            <person name="Varghese N."/>
            <person name="Submissions S."/>
        </authorList>
    </citation>
    <scope>NUCLEOTIDE SEQUENCE [LARGE SCALE GENOMIC DNA]</scope>
    <source>
        <strain evidence="24">Gh-48</strain>
    </source>
</reference>
<dbReference type="GO" id="GO:0004129">
    <property type="term" value="F:cytochrome-c oxidase activity"/>
    <property type="evidence" value="ECO:0007669"/>
    <property type="project" value="UniProtKB-EC"/>
</dbReference>
<dbReference type="InterPro" id="IPR023616">
    <property type="entry name" value="Cyt_c_oxase-like_su1_dom"/>
</dbReference>
<keyword evidence="16 20" id="KW-0472">Membrane</keyword>
<dbReference type="SUPFAM" id="SSF46626">
    <property type="entry name" value="Cytochrome c"/>
    <property type="match status" value="1"/>
</dbReference>
<dbReference type="GO" id="GO:0020037">
    <property type="term" value="F:heme binding"/>
    <property type="evidence" value="ECO:0007669"/>
    <property type="project" value="InterPro"/>
</dbReference>
<comment type="pathway">
    <text evidence="3">Energy metabolism; oxidative phosphorylation.</text>
</comment>
<dbReference type="Gene3D" id="1.20.210.10">
    <property type="entry name" value="Cytochrome c oxidase-like, subunit I domain"/>
    <property type="match status" value="1"/>
</dbReference>
<comment type="subcellular location">
    <subcellularLocation>
        <location evidence="2">Cell membrane</location>
        <topology evidence="2">Multi-pass membrane protein</topology>
    </subcellularLocation>
</comment>
<dbReference type="InterPro" id="IPR036927">
    <property type="entry name" value="Cyt_c_oxase-like_su1_sf"/>
</dbReference>
<evidence type="ECO:0000256" key="12">
    <source>
        <dbReference type="ARBA" id="ARBA00022982"/>
    </source>
</evidence>
<evidence type="ECO:0000256" key="20">
    <source>
        <dbReference type="SAM" id="Phobius"/>
    </source>
</evidence>
<keyword evidence="8 19" id="KW-0679">Respiratory chain</keyword>
<dbReference type="InterPro" id="IPR000883">
    <property type="entry name" value="Cyt_C_Oxase_1"/>
</dbReference>
<feature type="transmembrane region" description="Helical" evidence="20">
    <location>
        <begin position="156"/>
        <end position="176"/>
    </location>
</feature>
<keyword evidence="14 18" id="KW-0408">Iron</keyword>
<dbReference type="Gene3D" id="1.10.760.10">
    <property type="entry name" value="Cytochrome c-like domain"/>
    <property type="match status" value="1"/>
</dbReference>
<feature type="transmembrane region" description="Helical" evidence="20">
    <location>
        <begin position="12"/>
        <end position="38"/>
    </location>
</feature>
<sequence length="708" mass="80334">MQPEKFYYDNKIVRNFGIATVIWGIIGMTVGLIAAIQLYSPGMNMGNQYTTFGRIRPLHTNAVIFAFVGNAIFMGVYYSLQRLLKARMFSDLLSSIHFWGWQLIIVSAVITLPLGLTTSHEYAELEWPIDIAITIIWVVFGINMFGTIFKRRERHLYVAIWFYIATFVTIAVLHIVNSFELPVSAFKSYMVYAGVQDALVQWWYGHNAVAFFLTTPYLGMMYYFLPKMANRPIYSYKLSILHFWALIFIYIWAGPHHLLYTTLPGWAQSLGIAFSIMLIAPSWGGMINGLLTLRGAWDKVRDDVILKFMVVGLTAYGMATFEGPMLSLKQVNAIGHFTDWIIAHVHVGALGWNGFLTFAILYWLIPRIYKTELYSKKMASFHFWIGTLGILFYAVPMYWAGFTQGLMLKEFTPDGILKYPNFLESTLRIIPMHVMRSVGGTFYLLGVIVMAYNLVRTAMQGKLVANEAAQALPLAPLPKAAKDGTWHRTLERKPIQLMIAALIVILIGTFVELMPTLTISSNIPTIAAVKPYTPLELQGRDIYIREGCSNCHSQTVRPFRSETERYGEYSKAGEFVYDHPFLWGSKRTGPDLAREGGKYGNAWHYNHLMDPRLMSPGSIMPNYDWLLTQTLDTTTTIAKINAMRKLGVPYAPGYERIANSDLDKQAKEIAANLYTDHIKIKNDKEVIAIIAYLQRLGTDIKANKTANK</sequence>
<evidence type="ECO:0000256" key="19">
    <source>
        <dbReference type="RuleBase" id="RU000370"/>
    </source>
</evidence>
<dbReference type="GO" id="GO:0046872">
    <property type="term" value="F:metal ion binding"/>
    <property type="evidence" value="ECO:0007669"/>
    <property type="project" value="UniProtKB-KW"/>
</dbReference>
<keyword evidence="7 18" id="KW-0349">Heme</keyword>
<evidence type="ECO:0000256" key="2">
    <source>
        <dbReference type="ARBA" id="ARBA00004651"/>
    </source>
</evidence>
<dbReference type="PROSITE" id="PS51007">
    <property type="entry name" value="CYTC"/>
    <property type="match status" value="1"/>
</dbReference>
<evidence type="ECO:0000256" key="8">
    <source>
        <dbReference type="ARBA" id="ARBA00022660"/>
    </source>
</evidence>
<feature type="transmembrane region" description="Helical" evidence="20">
    <location>
        <begin position="381"/>
        <end position="401"/>
    </location>
</feature>
<feature type="transmembrane region" description="Helical" evidence="20">
    <location>
        <begin position="265"/>
        <end position="283"/>
    </location>
</feature>
<keyword evidence="15" id="KW-0186">Copper</keyword>
<evidence type="ECO:0000313" key="23">
    <source>
        <dbReference type="EMBL" id="SEM64888.1"/>
    </source>
</evidence>
<dbReference type="InterPro" id="IPR003468">
    <property type="entry name" value="Cyt_c_oxidase_monohaem-su/FixO"/>
</dbReference>
<dbReference type="NCBIfam" id="TIGR00780">
    <property type="entry name" value="ccoN"/>
    <property type="match status" value="1"/>
</dbReference>
<dbReference type="PROSITE" id="PS50855">
    <property type="entry name" value="COX1"/>
    <property type="match status" value="1"/>
</dbReference>
<organism evidence="23 24">
    <name type="scientific">Mucilaginibacter gossypiicola</name>
    <dbReference type="NCBI Taxonomy" id="551995"/>
    <lineage>
        <taxon>Bacteria</taxon>
        <taxon>Pseudomonadati</taxon>
        <taxon>Bacteroidota</taxon>
        <taxon>Sphingobacteriia</taxon>
        <taxon>Sphingobacteriales</taxon>
        <taxon>Sphingobacteriaceae</taxon>
        <taxon>Mucilaginibacter</taxon>
    </lineage>
</organism>
<evidence type="ECO:0000256" key="11">
    <source>
        <dbReference type="ARBA" id="ARBA00022967"/>
    </source>
</evidence>
<keyword evidence="13 20" id="KW-1133">Transmembrane helix</keyword>
<evidence type="ECO:0000256" key="1">
    <source>
        <dbReference type="ARBA" id="ARBA00001970"/>
    </source>
</evidence>
<feature type="transmembrane region" description="Helical" evidence="20">
    <location>
        <begin position="58"/>
        <end position="80"/>
    </location>
</feature>
<keyword evidence="5 19" id="KW-0813">Transport</keyword>
<keyword evidence="9 19" id="KW-0812">Transmembrane</keyword>
<dbReference type="RefSeq" id="WP_091206728.1">
    <property type="nucleotide sequence ID" value="NZ_FOCL01000001.1"/>
</dbReference>
<dbReference type="NCBIfam" id="NF011053">
    <property type="entry name" value="PRK14485.1"/>
    <property type="match status" value="1"/>
</dbReference>
<dbReference type="GO" id="GO:0005886">
    <property type="term" value="C:plasma membrane"/>
    <property type="evidence" value="ECO:0007669"/>
    <property type="project" value="UniProtKB-SubCell"/>
</dbReference>
<evidence type="ECO:0000259" key="22">
    <source>
        <dbReference type="PROSITE" id="PS51007"/>
    </source>
</evidence>
<comment type="cofactor">
    <cofactor evidence="18">
        <name>Cu(2+)</name>
        <dbReference type="ChEBI" id="CHEBI:29036"/>
    </cofactor>
    <text evidence="18">Binds 1 copper ion per subunit, denoted as copper B.</text>
</comment>
<evidence type="ECO:0000256" key="17">
    <source>
        <dbReference type="ARBA" id="ARBA00047816"/>
    </source>
</evidence>
<feature type="binding site" description="axial binding residue" evidence="18">
    <location>
        <position position="59"/>
    </location>
    <ligand>
        <name>heme b</name>
        <dbReference type="ChEBI" id="CHEBI:60344"/>
        <label>1; low-spin</label>
    </ligand>
    <ligandPart>
        <name>Fe</name>
        <dbReference type="ChEBI" id="CHEBI:18248"/>
    </ligandPart>
</feature>
<evidence type="ECO:0000256" key="15">
    <source>
        <dbReference type="ARBA" id="ARBA00023008"/>
    </source>
</evidence>
<feature type="binding site" description="axial binding residue" evidence="18">
    <location>
        <position position="346"/>
    </location>
    <ligand>
        <name>heme b</name>
        <dbReference type="ChEBI" id="CHEBI:60344"/>
        <label>1; low-spin</label>
    </ligand>
    <ligandPart>
        <name>Fe</name>
        <dbReference type="ChEBI" id="CHEBI:18248"/>
    </ligandPart>
</feature>
<keyword evidence="10 18" id="KW-0479">Metal-binding</keyword>
<evidence type="ECO:0000256" key="6">
    <source>
        <dbReference type="ARBA" id="ARBA00022475"/>
    </source>
</evidence>
<name>A0A1H8A4Y1_9SPHI</name>
<proteinExistence type="inferred from homology"/>
<dbReference type="GO" id="GO:0015990">
    <property type="term" value="P:electron transport coupled proton transport"/>
    <property type="evidence" value="ECO:0007669"/>
    <property type="project" value="TreeGrafter"/>
</dbReference>
<feature type="binding site" evidence="18">
    <location>
        <position position="256"/>
    </location>
    <ligand>
        <name>Cu cation</name>
        <dbReference type="ChEBI" id="CHEBI:23378"/>
        <label>B</label>
    </ligand>
</feature>
<keyword evidence="12 19" id="KW-0249">Electron transport</keyword>
<feature type="transmembrane region" description="Helical" evidence="20">
    <location>
        <begin position="497"/>
        <end position="517"/>
    </location>
</feature>
<evidence type="ECO:0000256" key="14">
    <source>
        <dbReference type="ARBA" id="ARBA00023004"/>
    </source>
</evidence>
<dbReference type="InterPro" id="IPR023615">
    <property type="entry name" value="Cyt_c_Oxase_su1_BS"/>
</dbReference>
<feature type="binding site" description="axial binding residue" evidence="18">
    <location>
        <position position="344"/>
    </location>
    <ligand>
        <name>heme b</name>
        <dbReference type="ChEBI" id="CHEBI:60344"/>
        <label>2; high-spin</label>
    </ligand>
    <ligandPart>
        <name>Fe</name>
        <dbReference type="ChEBI" id="CHEBI:18248"/>
    </ligandPart>
</feature>
<evidence type="ECO:0000256" key="7">
    <source>
        <dbReference type="ARBA" id="ARBA00022617"/>
    </source>
</evidence>
<evidence type="ECO:0000256" key="5">
    <source>
        <dbReference type="ARBA" id="ARBA00022448"/>
    </source>
</evidence>
<evidence type="ECO:0000256" key="18">
    <source>
        <dbReference type="PIRSR" id="PIRSR604677-50"/>
    </source>
</evidence>
<dbReference type="GO" id="GO:0022904">
    <property type="term" value="P:respiratory electron transport chain"/>
    <property type="evidence" value="ECO:0007669"/>
    <property type="project" value="TreeGrafter"/>
</dbReference>
<feature type="transmembrane region" description="Helical" evidence="20">
    <location>
        <begin position="304"/>
        <end position="321"/>
    </location>
</feature>
<evidence type="ECO:0000313" key="24">
    <source>
        <dbReference type="Proteomes" id="UP000198942"/>
    </source>
</evidence>
<feature type="transmembrane region" description="Helical" evidence="20">
    <location>
        <begin position="341"/>
        <end position="365"/>
    </location>
</feature>
<comment type="cofactor">
    <cofactor evidence="18">
        <name>heme</name>
        <dbReference type="ChEBI" id="CHEBI:30413"/>
    </cofactor>
    <text evidence="18">Binds 2 heme groups per subunit, denoted as high- and low-spin.</text>
</comment>
<evidence type="ECO:0000256" key="9">
    <source>
        <dbReference type="ARBA" id="ARBA00022692"/>
    </source>
</evidence>
<dbReference type="Proteomes" id="UP000198942">
    <property type="component" value="Unassembled WGS sequence"/>
</dbReference>
<dbReference type="SUPFAM" id="SSF81442">
    <property type="entry name" value="Cytochrome c oxidase subunit I-like"/>
    <property type="match status" value="1"/>
</dbReference>